<dbReference type="SUPFAM" id="SSF55073">
    <property type="entry name" value="Nucleotide cyclase"/>
    <property type="match status" value="1"/>
</dbReference>
<dbReference type="PROSITE" id="PS50885">
    <property type="entry name" value="HAMP"/>
    <property type="match status" value="1"/>
</dbReference>
<dbReference type="PROSITE" id="PS50887">
    <property type="entry name" value="GGDEF"/>
    <property type="match status" value="1"/>
</dbReference>
<dbReference type="PANTHER" id="PTHR44757:SF2">
    <property type="entry name" value="BIOFILM ARCHITECTURE MAINTENANCE PROTEIN MBAA"/>
    <property type="match status" value="1"/>
</dbReference>
<dbReference type="SMART" id="SM00267">
    <property type="entry name" value="GGDEF"/>
    <property type="match status" value="1"/>
</dbReference>
<feature type="domain" description="PAS" evidence="1">
    <location>
        <begin position="125"/>
        <end position="172"/>
    </location>
</feature>
<gene>
    <name evidence="5" type="primary">yegE_1</name>
    <name evidence="5" type="ORF">CLVI_06330</name>
</gene>
<dbReference type="InterPro" id="IPR013767">
    <property type="entry name" value="PAS_fold"/>
</dbReference>
<dbReference type="Pfam" id="PF00990">
    <property type="entry name" value="GGDEF"/>
    <property type="match status" value="1"/>
</dbReference>
<evidence type="ECO:0000259" key="2">
    <source>
        <dbReference type="PROSITE" id="PS50113"/>
    </source>
</evidence>
<dbReference type="PANTHER" id="PTHR44757">
    <property type="entry name" value="DIGUANYLATE CYCLASE DGCP"/>
    <property type="match status" value="1"/>
</dbReference>
<dbReference type="InterPro" id="IPR003660">
    <property type="entry name" value="HAMP_dom"/>
</dbReference>
<proteinExistence type="predicted"/>
<name>A0A2T0BIG6_9CLOT</name>
<feature type="domain" description="PAC" evidence="2">
    <location>
        <begin position="327"/>
        <end position="381"/>
    </location>
</feature>
<dbReference type="SUPFAM" id="SSF55785">
    <property type="entry name" value="PYP-like sensor domain (PAS domain)"/>
    <property type="match status" value="2"/>
</dbReference>
<dbReference type="Proteomes" id="UP000239471">
    <property type="component" value="Unassembled WGS sequence"/>
</dbReference>
<sequence length="540" mass="61488">MGNKDVNNLIKYIKAIIFDVRIKEDIPEEFAEDNDFLEIDQTIKTLRESVRAIGIGDLLYNIKGKGYIVGTLKNLQASLKTLKWQTKAVASGDFSQSVDFLGEFSDAFNSMTRKLEASIEEVKDSKEYFEMLFQAIPDPTIITSIDNGDIFEYNEAFVDITGYTKEEIESKNTDELNFYISQGQREYLILELRKNGFFKNMEAVFQNKNKEQINAIVSSKFINIKGTTYILSVIRDITHLKEIEKRLRESEERHRLLADNASDVIWTMDLEGKFTYISPSVEKLRGYSVEEVLKQSQEEVLCPSSLIHMKQGLENAIKSVQNNQPFKDFRGELEQPCKDGSTVWTEVTVSGMYNEEGGFIGMLGVTRNITKRKKMEKEIIKLSITDKLTQLYNRLKLDETFENELARSRISKKTFSIILLDIDHFKLVNDTFGHQVGDTVLVEIANILKNNVGSTDVIGRWGGEEFLIILPEVEGKGGKLLAEKLRAKIDHNNFMIAGHLTSSFGVAVYKDDISPASMVSRADEALYKAKENGRNRVEFL</sequence>
<dbReference type="InterPro" id="IPR029787">
    <property type="entry name" value="Nucleotide_cyclase"/>
</dbReference>
<accession>A0A2T0BIG6</accession>
<dbReference type="InterPro" id="IPR052155">
    <property type="entry name" value="Biofilm_reg_signaling"/>
</dbReference>
<dbReference type="NCBIfam" id="TIGR00254">
    <property type="entry name" value="GGDEF"/>
    <property type="match status" value="1"/>
</dbReference>
<dbReference type="NCBIfam" id="TIGR00229">
    <property type="entry name" value="sensory_box"/>
    <property type="match status" value="2"/>
</dbReference>
<reference evidence="5 6" key="1">
    <citation type="submission" date="2018-03" db="EMBL/GenBank/DDBJ databases">
        <title>Genome sequence of Clostridium vincentii DSM 10228.</title>
        <authorList>
            <person name="Poehlein A."/>
            <person name="Daniel R."/>
        </authorList>
    </citation>
    <scope>NUCLEOTIDE SEQUENCE [LARGE SCALE GENOMIC DNA]</scope>
    <source>
        <strain evidence="5 6">DSM 10228</strain>
    </source>
</reference>
<dbReference type="Gene3D" id="3.30.450.20">
    <property type="entry name" value="PAS domain"/>
    <property type="match status" value="2"/>
</dbReference>
<dbReference type="RefSeq" id="WP_106058672.1">
    <property type="nucleotide sequence ID" value="NZ_PVXQ01000005.1"/>
</dbReference>
<comment type="caution">
    <text evidence="5">The sequence shown here is derived from an EMBL/GenBank/DDBJ whole genome shotgun (WGS) entry which is preliminary data.</text>
</comment>
<feature type="domain" description="GGDEF" evidence="4">
    <location>
        <begin position="413"/>
        <end position="540"/>
    </location>
</feature>
<keyword evidence="5" id="KW-0808">Transferase</keyword>
<dbReference type="InterPro" id="IPR043128">
    <property type="entry name" value="Rev_trsase/Diguanyl_cyclase"/>
</dbReference>
<dbReference type="GO" id="GO:0052621">
    <property type="term" value="F:diguanylate cyclase activity"/>
    <property type="evidence" value="ECO:0007669"/>
    <property type="project" value="UniProtKB-EC"/>
</dbReference>
<evidence type="ECO:0000259" key="4">
    <source>
        <dbReference type="PROSITE" id="PS50887"/>
    </source>
</evidence>
<dbReference type="SMART" id="SM00091">
    <property type="entry name" value="PAS"/>
    <property type="match status" value="2"/>
</dbReference>
<keyword evidence="6" id="KW-1185">Reference proteome</keyword>
<evidence type="ECO:0000259" key="3">
    <source>
        <dbReference type="PROSITE" id="PS50885"/>
    </source>
</evidence>
<keyword evidence="5" id="KW-0548">Nucleotidyltransferase</keyword>
<dbReference type="CDD" id="cd00130">
    <property type="entry name" value="PAS"/>
    <property type="match status" value="2"/>
</dbReference>
<dbReference type="AlphaFoldDB" id="A0A2T0BIG6"/>
<dbReference type="Gene3D" id="3.30.70.270">
    <property type="match status" value="1"/>
</dbReference>
<dbReference type="InterPro" id="IPR035965">
    <property type="entry name" value="PAS-like_dom_sf"/>
</dbReference>
<organism evidence="5 6">
    <name type="scientific">Clostridium vincentii</name>
    <dbReference type="NCBI Taxonomy" id="52704"/>
    <lineage>
        <taxon>Bacteria</taxon>
        <taxon>Bacillati</taxon>
        <taxon>Bacillota</taxon>
        <taxon>Clostridia</taxon>
        <taxon>Eubacteriales</taxon>
        <taxon>Clostridiaceae</taxon>
        <taxon>Clostridium</taxon>
    </lineage>
</organism>
<dbReference type="CDD" id="cd01949">
    <property type="entry name" value="GGDEF"/>
    <property type="match status" value="1"/>
</dbReference>
<feature type="domain" description="PAS" evidence="1">
    <location>
        <begin position="250"/>
        <end position="320"/>
    </location>
</feature>
<dbReference type="EC" id="2.7.7.65" evidence="5"/>
<evidence type="ECO:0000313" key="6">
    <source>
        <dbReference type="Proteomes" id="UP000239471"/>
    </source>
</evidence>
<dbReference type="InterPro" id="IPR000700">
    <property type="entry name" value="PAS-assoc_C"/>
</dbReference>
<dbReference type="PROSITE" id="PS50113">
    <property type="entry name" value="PAC"/>
    <property type="match status" value="1"/>
</dbReference>
<dbReference type="Pfam" id="PF00989">
    <property type="entry name" value="PAS"/>
    <property type="match status" value="1"/>
</dbReference>
<dbReference type="InterPro" id="IPR001610">
    <property type="entry name" value="PAC"/>
</dbReference>
<protein>
    <submittedName>
        <fullName evidence="5">Putative diguanylate cyclase YegE</fullName>
        <ecNumber evidence="5">2.7.7.65</ecNumber>
    </submittedName>
</protein>
<dbReference type="GO" id="GO:0007165">
    <property type="term" value="P:signal transduction"/>
    <property type="evidence" value="ECO:0007669"/>
    <property type="project" value="InterPro"/>
</dbReference>
<dbReference type="GO" id="GO:0016020">
    <property type="term" value="C:membrane"/>
    <property type="evidence" value="ECO:0007669"/>
    <property type="project" value="InterPro"/>
</dbReference>
<dbReference type="CDD" id="cd06225">
    <property type="entry name" value="HAMP"/>
    <property type="match status" value="1"/>
</dbReference>
<dbReference type="InterPro" id="IPR000014">
    <property type="entry name" value="PAS"/>
</dbReference>
<dbReference type="EMBL" id="PVXQ01000005">
    <property type="protein sequence ID" value="PRR83686.1"/>
    <property type="molecule type" value="Genomic_DNA"/>
</dbReference>
<dbReference type="OrthoDB" id="9805474at2"/>
<dbReference type="PROSITE" id="PS50112">
    <property type="entry name" value="PAS"/>
    <property type="match status" value="2"/>
</dbReference>
<feature type="domain" description="HAMP" evidence="3">
    <location>
        <begin position="73"/>
        <end position="120"/>
    </location>
</feature>
<dbReference type="FunFam" id="3.30.70.270:FF:000001">
    <property type="entry name" value="Diguanylate cyclase domain protein"/>
    <property type="match status" value="1"/>
</dbReference>
<dbReference type="GO" id="GO:0006355">
    <property type="term" value="P:regulation of DNA-templated transcription"/>
    <property type="evidence" value="ECO:0007669"/>
    <property type="project" value="InterPro"/>
</dbReference>
<dbReference type="SMART" id="SM00086">
    <property type="entry name" value="PAC"/>
    <property type="match status" value="2"/>
</dbReference>
<evidence type="ECO:0000313" key="5">
    <source>
        <dbReference type="EMBL" id="PRR83686.1"/>
    </source>
</evidence>
<dbReference type="InterPro" id="IPR000160">
    <property type="entry name" value="GGDEF_dom"/>
</dbReference>
<evidence type="ECO:0000259" key="1">
    <source>
        <dbReference type="PROSITE" id="PS50112"/>
    </source>
</evidence>
<dbReference type="Pfam" id="PF13426">
    <property type="entry name" value="PAS_9"/>
    <property type="match status" value="1"/>
</dbReference>